<evidence type="ECO:0000313" key="3">
    <source>
        <dbReference type="EMBL" id="MFC0202581.1"/>
    </source>
</evidence>
<evidence type="ECO:0000256" key="1">
    <source>
        <dbReference type="SAM" id="SignalP"/>
    </source>
</evidence>
<evidence type="ECO:0000313" key="4">
    <source>
        <dbReference type="Proteomes" id="UP001589795"/>
    </source>
</evidence>
<proteinExistence type="predicted"/>
<name>A0ABV6CTJ8_9RHOB</name>
<keyword evidence="1" id="KW-0732">Signal</keyword>
<comment type="caution">
    <text evidence="3">The sequence shown here is derived from an EMBL/GenBank/DDBJ whole genome shotgun (WGS) entry which is preliminary data.</text>
</comment>
<dbReference type="InterPro" id="IPR012938">
    <property type="entry name" value="Glc/Sorbosone_DH"/>
</dbReference>
<dbReference type="InterPro" id="IPR011042">
    <property type="entry name" value="6-blade_b-propeller_TolB-like"/>
</dbReference>
<dbReference type="Proteomes" id="UP001589795">
    <property type="component" value="Unassembled WGS sequence"/>
</dbReference>
<dbReference type="Pfam" id="PF07995">
    <property type="entry name" value="GSDH"/>
    <property type="match status" value="1"/>
</dbReference>
<evidence type="ECO:0000259" key="2">
    <source>
        <dbReference type="Pfam" id="PF07995"/>
    </source>
</evidence>
<protein>
    <submittedName>
        <fullName evidence="3">PQQ-dependent sugar dehydrogenase</fullName>
        <ecNumber evidence="3">1.1.5.-</ecNumber>
    </submittedName>
</protein>
<reference evidence="3 4" key="1">
    <citation type="submission" date="2024-09" db="EMBL/GenBank/DDBJ databases">
        <authorList>
            <person name="Sun Q."/>
            <person name="Mori K."/>
        </authorList>
    </citation>
    <scope>NUCLEOTIDE SEQUENCE [LARGE SCALE GENOMIC DNA]</scope>
    <source>
        <strain evidence="3 4">CCM 7904</strain>
    </source>
</reference>
<accession>A0ABV6CTJ8</accession>
<dbReference type="GO" id="GO:0016491">
    <property type="term" value="F:oxidoreductase activity"/>
    <property type="evidence" value="ECO:0007669"/>
    <property type="project" value="UniProtKB-KW"/>
</dbReference>
<dbReference type="EMBL" id="JBHLWQ010000197">
    <property type="protein sequence ID" value="MFC0202581.1"/>
    <property type="molecule type" value="Genomic_DNA"/>
</dbReference>
<keyword evidence="4" id="KW-1185">Reference proteome</keyword>
<dbReference type="InterPro" id="IPR011041">
    <property type="entry name" value="Quinoprot_gluc/sorb_DH_b-prop"/>
</dbReference>
<dbReference type="EC" id="1.1.5.-" evidence="3"/>
<feature type="domain" description="Glucose/Sorbosone dehydrogenase" evidence="2">
    <location>
        <begin position="71"/>
        <end position="410"/>
    </location>
</feature>
<keyword evidence="3" id="KW-0560">Oxidoreductase</keyword>
<dbReference type="PANTHER" id="PTHR19328:SF75">
    <property type="entry name" value="ALDOSE SUGAR DEHYDROGENASE YLII"/>
    <property type="match status" value="1"/>
</dbReference>
<gene>
    <name evidence="3" type="ORF">ACFFIZ_20280</name>
</gene>
<feature type="signal peptide" evidence="1">
    <location>
        <begin position="1"/>
        <end position="21"/>
    </location>
</feature>
<organism evidence="3 4">
    <name type="scientific">Paracoccus rhizosphaerae</name>
    <dbReference type="NCBI Taxonomy" id="1133347"/>
    <lineage>
        <taxon>Bacteria</taxon>
        <taxon>Pseudomonadati</taxon>
        <taxon>Pseudomonadota</taxon>
        <taxon>Alphaproteobacteria</taxon>
        <taxon>Rhodobacterales</taxon>
        <taxon>Paracoccaceae</taxon>
        <taxon>Paracoccus</taxon>
    </lineage>
</organism>
<feature type="chain" id="PRO_5045061350" evidence="1">
    <location>
        <begin position="22"/>
        <end position="414"/>
    </location>
</feature>
<dbReference type="Gene3D" id="2.120.10.30">
    <property type="entry name" value="TolB, C-terminal domain"/>
    <property type="match status" value="1"/>
</dbReference>
<dbReference type="SUPFAM" id="SSF50952">
    <property type="entry name" value="Soluble quinoprotein glucose dehydrogenase"/>
    <property type="match status" value="1"/>
</dbReference>
<sequence>MINRPISAACAAVLIASSATAQTDQETSGDPQFDWGERATSYPPAFDAQFRAPVVVTKAELDVETIVDGLVHPWAIKNLPGDAGYLVTERTGTLRHVTSDGVLSEPIGGTPEVRDERQGGLLDVETGPNFAEDRMIYLSYAKPTGTNAEGKAMSATAVGRGRLSEDFSMLEGFEDIWVQDPSAPEPVHYGSRIAFDDQNHVYITTGERFTFENRPRAQQLGATWGKTIRIHPDGSIPEDNPFVGDPEAEDAIWSYGHRNIEGAQVVDGQLVVLEMGPQGGDELNLIEPGLNYGWPLVSYGRRYDRFGGAPIGTGMAQMEGTVQPLYFWDPVIAPNDFVVYDGDMFPEWQGDFLISALVAGGLVRLSLGEDGLVEAEERVLPDLKRTRDVEVDDDGSLLVITDQEDGRLLRIKKP</sequence>
<dbReference type="PANTHER" id="PTHR19328">
    <property type="entry name" value="HEDGEHOG-INTERACTING PROTEIN"/>
    <property type="match status" value="1"/>
</dbReference>
<dbReference type="RefSeq" id="WP_265508699.1">
    <property type="nucleotide sequence ID" value="NZ_JAOTBE010000102.1"/>
</dbReference>